<evidence type="ECO:0000313" key="3">
    <source>
        <dbReference type="Proteomes" id="UP001143543"/>
    </source>
</evidence>
<feature type="signal peptide" evidence="1">
    <location>
        <begin position="1"/>
        <end position="18"/>
    </location>
</feature>
<dbReference type="Gene3D" id="3.30.110.170">
    <property type="entry name" value="Protein of unknown function (DUF541), domain 1"/>
    <property type="match status" value="1"/>
</dbReference>
<gene>
    <name evidence="2" type="ORF">Y10_25320</name>
</gene>
<dbReference type="EMBL" id="BRVO01000003">
    <property type="protein sequence ID" value="GLB50164.1"/>
    <property type="molecule type" value="Genomic_DNA"/>
</dbReference>
<evidence type="ECO:0000313" key="2">
    <source>
        <dbReference type="EMBL" id="GLB50164.1"/>
    </source>
</evidence>
<keyword evidence="1" id="KW-0732">Signal</keyword>
<dbReference type="RefSeq" id="WP_281765797.1">
    <property type="nucleotide sequence ID" value="NZ_BRVO01000003.1"/>
</dbReference>
<dbReference type="PANTHER" id="PTHR34387:SF1">
    <property type="entry name" value="PERIPLASMIC IMMUNOGENIC PROTEIN"/>
    <property type="match status" value="1"/>
</dbReference>
<evidence type="ECO:0000256" key="1">
    <source>
        <dbReference type="SAM" id="SignalP"/>
    </source>
</evidence>
<dbReference type="InterPro" id="IPR052022">
    <property type="entry name" value="26kDa_periplasmic_antigen"/>
</dbReference>
<protein>
    <submittedName>
        <fullName evidence="2">SIMPL domain-containing protein</fullName>
    </submittedName>
</protein>
<comment type="caution">
    <text evidence="2">The sequence shown here is derived from an EMBL/GenBank/DDBJ whole genome shotgun (WGS) entry which is preliminary data.</text>
</comment>
<dbReference type="Gene3D" id="3.30.70.2970">
    <property type="entry name" value="Protein of unknown function (DUF541), domain 2"/>
    <property type="match status" value="1"/>
</dbReference>
<reference evidence="2" key="1">
    <citation type="submission" date="2022-07" db="EMBL/GenBank/DDBJ databases">
        <title>Taxonomy of Novel Oxalotrophic and Methylotrophic Bacteria.</title>
        <authorList>
            <person name="Sahin N."/>
            <person name="Tani A."/>
        </authorList>
    </citation>
    <scope>NUCLEOTIDE SEQUENCE</scope>
    <source>
        <strain evidence="2">Y10</strain>
    </source>
</reference>
<accession>A0ABQ5MLA6</accession>
<dbReference type="PANTHER" id="PTHR34387">
    <property type="entry name" value="SLR1258 PROTEIN"/>
    <property type="match status" value="1"/>
</dbReference>
<dbReference type="Pfam" id="PF04402">
    <property type="entry name" value="SIMPL"/>
    <property type="match status" value="1"/>
</dbReference>
<feature type="chain" id="PRO_5046221667" evidence="1">
    <location>
        <begin position="19"/>
        <end position="228"/>
    </location>
</feature>
<dbReference type="InterPro" id="IPR007497">
    <property type="entry name" value="SIMPL/DUF541"/>
</dbReference>
<name>A0ABQ5MLA6_9FLAO</name>
<keyword evidence="3" id="KW-1185">Reference proteome</keyword>
<sequence>MKKILLVLLVCSVGLATAQTKDTMIPTVSVTGTGNVTIVPDGVTISVKIENEGNSAIEVKKQNDQSIDATIKFLKKSKLDKSNYKTEYVRISKNYNYQTKEYKYVATQTLLIELKDLSKYESIMQGLFENGVNGINNISFTSTKIKELQAEARKKAIANAKQKALEYVSVLDQNIGKAIQISESGSNYVPTPVMYKTVALADGSAPENTIAEGEMEISVNISVVFELK</sequence>
<dbReference type="Proteomes" id="UP001143543">
    <property type="component" value="Unassembled WGS sequence"/>
</dbReference>
<proteinExistence type="predicted"/>
<organism evidence="2 3">
    <name type="scientific">Neptunitalea lumnitzerae</name>
    <dbReference type="NCBI Taxonomy" id="2965509"/>
    <lineage>
        <taxon>Bacteria</taxon>
        <taxon>Pseudomonadati</taxon>
        <taxon>Bacteroidota</taxon>
        <taxon>Flavobacteriia</taxon>
        <taxon>Flavobacteriales</taxon>
        <taxon>Flavobacteriaceae</taxon>
        <taxon>Neptunitalea</taxon>
    </lineage>
</organism>